<feature type="transmembrane region" description="Helical" evidence="1">
    <location>
        <begin position="144"/>
        <end position="166"/>
    </location>
</feature>
<dbReference type="AlphaFoldDB" id="A0A813K4M7"/>
<keyword evidence="1" id="KW-0472">Membrane</keyword>
<evidence type="ECO:0008006" key="5">
    <source>
        <dbReference type="Google" id="ProtNLM"/>
    </source>
</evidence>
<evidence type="ECO:0000256" key="2">
    <source>
        <dbReference type="SAM" id="SignalP"/>
    </source>
</evidence>
<dbReference type="Proteomes" id="UP000626109">
    <property type="component" value="Unassembled WGS sequence"/>
</dbReference>
<feature type="signal peptide" evidence="2">
    <location>
        <begin position="1"/>
        <end position="20"/>
    </location>
</feature>
<organism evidence="3 4">
    <name type="scientific">Polarella glacialis</name>
    <name type="common">Dinoflagellate</name>
    <dbReference type="NCBI Taxonomy" id="89957"/>
    <lineage>
        <taxon>Eukaryota</taxon>
        <taxon>Sar</taxon>
        <taxon>Alveolata</taxon>
        <taxon>Dinophyceae</taxon>
        <taxon>Suessiales</taxon>
        <taxon>Suessiaceae</taxon>
        <taxon>Polarella</taxon>
    </lineage>
</organism>
<evidence type="ECO:0000313" key="3">
    <source>
        <dbReference type="EMBL" id="CAE8696986.1"/>
    </source>
</evidence>
<comment type="caution">
    <text evidence="3">The sequence shown here is derived from an EMBL/GenBank/DDBJ whole genome shotgun (WGS) entry which is preliminary data.</text>
</comment>
<accession>A0A813K4M7</accession>
<dbReference type="EMBL" id="CAJNNW010028623">
    <property type="protein sequence ID" value="CAE8696986.1"/>
    <property type="molecule type" value="Genomic_DNA"/>
</dbReference>
<name>A0A813K4M7_POLGL</name>
<gene>
    <name evidence="3" type="ORF">PGLA2088_LOCUS30071</name>
</gene>
<evidence type="ECO:0000256" key="1">
    <source>
        <dbReference type="SAM" id="Phobius"/>
    </source>
</evidence>
<keyword evidence="2" id="KW-0732">Signal</keyword>
<proteinExistence type="predicted"/>
<reference evidence="3" key="1">
    <citation type="submission" date="2021-02" db="EMBL/GenBank/DDBJ databases">
        <authorList>
            <person name="Dougan E. K."/>
            <person name="Rhodes N."/>
            <person name="Thang M."/>
            <person name="Chan C."/>
        </authorList>
    </citation>
    <scope>NUCLEOTIDE SEQUENCE</scope>
</reference>
<feature type="chain" id="PRO_5032852930" description="PSI domain-containing protein" evidence="2">
    <location>
        <begin position="21"/>
        <end position="191"/>
    </location>
</feature>
<keyword evidence="1" id="KW-0812">Transmembrane</keyword>
<protein>
    <recommendedName>
        <fullName evidence="5">PSI domain-containing protein</fullName>
    </recommendedName>
</protein>
<sequence length="191" mass="20253">MACMVLALLALACMAQTGSAQANYSALRNASGNNTNNNNASGVGRCECTCRCCGCACCPCCGDSSALRTGGNKTTAGLHSTGLDTREFSFRSAKSAASAPPAGCNSSFSWDNIWTCKDYYGGDSQLSRECCDSLVQNVTKHWPWWAWVVLAVGSVALVCCIVGCLCRLGLDLLKCIICCPCRMCMKCFGRK</sequence>
<evidence type="ECO:0000313" key="4">
    <source>
        <dbReference type="Proteomes" id="UP000626109"/>
    </source>
</evidence>
<keyword evidence="1" id="KW-1133">Transmembrane helix</keyword>